<accession>A0ABW1HA45</accession>
<keyword evidence="3" id="KW-0378">Hydrolase</keyword>
<feature type="domain" description="Rv2525c-like glycoside hydrolase-like" evidence="1">
    <location>
        <begin position="59"/>
        <end position="221"/>
    </location>
</feature>
<dbReference type="InterPro" id="IPR017853">
    <property type="entry name" value="GH"/>
</dbReference>
<proteinExistence type="predicted"/>
<dbReference type="GO" id="GO:0016787">
    <property type="term" value="F:hydrolase activity"/>
    <property type="evidence" value="ECO:0007669"/>
    <property type="project" value="UniProtKB-KW"/>
</dbReference>
<keyword evidence="4" id="KW-1185">Reference proteome</keyword>
<organism evidence="3 4">
    <name type="scientific">Micromonospora vulcania</name>
    <dbReference type="NCBI Taxonomy" id="1441873"/>
    <lineage>
        <taxon>Bacteria</taxon>
        <taxon>Bacillati</taxon>
        <taxon>Actinomycetota</taxon>
        <taxon>Actinomycetes</taxon>
        <taxon>Micromonosporales</taxon>
        <taxon>Micromonosporaceae</taxon>
        <taxon>Micromonospora</taxon>
    </lineage>
</organism>
<feature type="domain" description="PLL-like beta propeller" evidence="2">
    <location>
        <begin position="243"/>
        <end position="497"/>
    </location>
</feature>
<evidence type="ECO:0000259" key="2">
    <source>
        <dbReference type="Pfam" id="PF26607"/>
    </source>
</evidence>
<gene>
    <name evidence="3" type="ORF">ACFQGL_20670</name>
</gene>
<dbReference type="PROSITE" id="PS51318">
    <property type="entry name" value="TAT"/>
    <property type="match status" value="1"/>
</dbReference>
<evidence type="ECO:0000313" key="4">
    <source>
        <dbReference type="Proteomes" id="UP001596226"/>
    </source>
</evidence>
<evidence type="ECO:0000313" key="3">
    <source>
        <dbReference type="EMBL" id="MFC5925758.1"/>
    </source>
</evidence>
<name>A0ABW1HA45_9ACTN</name>
<dbReference type="InterPro" id="IPR006311">
    <property type="entry name" value="TAT_signal"/>
</dbReference>
<dbReference type="Proteomes" id="UP001596226">
    <property type="component" value="Unassembled WGS sequence"/>
</dbReference>
<dbReference type="Pfam" id="PF26607">
    <property type="entry name" value="DUF8189"/>
    <property type="match status" value="1"/>
</dbReference>
<dbReference type="SUPFAM" id="SSF51445">
    <property type="entry name" value="(Trans)glycosidases"/>
    <property type="match status" value="1"/>
</dbReference>
<evidence type="ECO:0000259" key="1">
    <source>
        <dbReference type="Pfam" id="PF08924"/>
    </source>
</evidence>
<dbReference type="PANTHER" id="PTHR35362">
    <property type="entry name" value="ANK_REP_REGION DOMAIN-CONTAINING PROTEIN"/>
    <property type="match status" value="1"/>
</dbReference>
<dbReference type="PANTHER" id="PTHR35362:SF1">
    <property type="entry name" value="SKICH DOMAIN-CONTAINING PROTEIN"/>
    <property type="match status" value="1"/>
</dbReference>
<dbReference type="CDD" id="cd22954">
    <property type="entry name" value="PLL_lectin"/>
    <property type="match status" value="1"/>
</dbReference>
<dbReference type="EMBL" id="JBHSQS010000012">
    <property type="protein sequence ID" value="MFC5925758.1"/>
    <property type="molecule type" value="Genomic_DNA"/>
</dbReference>
<dbReference type="Pfam" id="PF08924">
    <property type="entry name" value="Rv2525c_GlyHyd-like"/>
    <property type="match status" value="1"/>
</dbReference>
<comment type="caution">
    <text evidence="3">The sequence shown here is derived from an EMBL/GenBank/DDBJ whole genome shotgun (WGS) entry which is preliminary data.</text>
</comment>
<sequence>MRVPSAPHLPHQISRRSVLAGLAAVAAGGVTGLAFGSPAAATVVRKGVDYSWGRPSISALQAGGYTFACRYLSDSTTGKNLTPGEADALIAAGIDIVSNWEYTAGEALQGYAKGVENATKAQSQALACGMPAGKPIYFSVDFDASASQQTVINAYFDGVASVLGRARVGAYGGYYVIKRLFDAGKIRWGWQTYAWSSGQWDSRAQLRQVKNGVTIGGADCDLDEAWAIDFGQWGSRPSARSLAVALNADGRLQAFQTRGSGAVYSTWQSAPNGVFGDWANLGGTHLQAPTAVSKPDGRIELLAIGGDSKLYDKWQGTPNGPFSDWAGLGGTDLTTDLTTATNADGRLQAFVIGGNGALYSIWQTTTSGPWSTWANLGGTDLRSLSAVKKKDGRIELFAIGGDSKLYHKWQSTVNGPFADWTSLGGNDLTTDLTIATNADGRLQAFVIGGNGALYSIWQTTTSGPWSAWTNLDGTDLHAIKAVTKTDGRIELFAIGGDGKLYHKWQTTPNGVFADWTSLGGNGLSTDLAVAANADGRLQVFVVGGNGSLYSMWQTTTSGPWSSWANLG</sequence>
<dbReference type="InterPro" id="IPR015020">
    <property type="entry name" value="Rv2525c-like_Glyco_Hydro-like"/>
</dbReference>
<reference evidence="4" key="1">
    <citation type="journal article" date="2019" name="Int. J. Syst. Evol. Microbiol.">
        <title>The Global Catalogue of Microorganisms (GCM) 10K type strain sequencing project: providing services to taxonomists for standard genome sequencing and annotation.</title>
        <authorList>
            <consortium name="The Broad Institute Genomics Platform"/>
            <consortium name="The Broad Institute Genome Sequencing Center for Infectious Disease"/>
            <person name="Wu L."/>
            <person name="Ma J."/>
        </authorList>
    </citation>
    <scope>NUCLEOTIDE SEQUENCE [LARGE SCALE GENOMIC DNA]</scope>
    <source>
        <strain evidence="4">CGMCC 4.7144</strain>
    </source>
</reference>
<dbReference type="InterPro" id="IPR058502">
    <property type="entry name" value="PLL-like_beta-prop"/>
</dbReference>
<dbReference type="SUPFAM" id="SSF89372">
    <property type="entry name" value="Fucose-specific lectin"/>
    <property type="match status" value="2"/>
</dbReference>
<protein>
    <submittedName>
        <fullName evidence="3">Glycoside hydrolase domain-containing protein</fullName>
    </submittedName>
</protein>
<dbReference type="Gene3D" id="2.120.10.70">
    <property type="entry name" value="Fucose-specific lectin"/>
    <property type="match status" value="1"/>
</dbReference>
<dbReference type="Gene3D" id="3.20.20.80">
    <property type="entry name" value="Glycosidases"/>
    <property type="match status" value="1"/>
</dbReference>
<dbReference type="RefSeq" id="WP_377513834.1">
    <property type="nucleotide sequence ID" value="NZ_JBHSQS010000012.1"/>
</dbReference>